<keyword evidence="3" id="KW-1185">Reference proteome</keyword>
<dbReference type="PANTHER" id="PTHR46623">
    <property type="entry name" value="CARBOXYMETHYLENEBUTENOLIDASE-RELATED"/>
    <property type="match status" value="1"/>
</dbReference>
<keyword evidence="2" id="KW-0378">Hydrolase</keyword>
<gene>
    <name evidence="2" type="ORF">GB882_01890</name>
</gene>
<comment type="caution">
    <text evidence="2">The sequence shown here is derived from an EMBL/GenBank/DDBJ whole genome shotgun (WGS) entry which is preliminary data.</text>
</comment>
<dbReference type="RefSeq" id="WP_152229962.1">
    <property type="nucleotide sequence ID" value="NZ_BAAAOT010000036.1"/>
</dbReference>
<protein>
    <submittedName>
        <fullName evidence="2">Dienelactone hydrolase</fullName>
    </submittedName>
</protein>
<dbReference type="Pfam" id="PF01738">
    <property type="entry name" value="DLH"/>
    <property type="match status" value="1"/>
</dbReference>
<dbReference type="AlphaFoldDB" id="A0A7J9USS6"/>
<dbReference type="Gene3D" id="3.40.50.1820">
    <property type="entry name" value="alpha/beta hydrolase"/>
    <property type="match status" value="1"/>
</dbReference>
<accession>A0A7J9USS6</accession>
<dbReference type="InterPro" id="IPR029058">
    <property type="entry name" value="AB_hydrolase_fold"/>
</dbReference>
<sequence>MATVVLFHSALGLRPAVHDFADALRAAGHEVHTPDYYDGETFETVEEGVVKRDALGVEEMTRRAGAAVEGLPADLVYAGFSLGAACAQVLAQTRPGARGVVLMHGCLPPAAVGAPWPAGLPVEIHTHEADPWCDAAEAREVAAETGGAAHLYPGETHLFADADLPDHDPEAAALMLARVTALLDRVGRA</sequence>
<feature type="domain" description="Dienelactone hydrolase" evidence="1">
    <location>
        <begin position="3"/>
        <end position="185"/>
    </location>
</feature>
<dbReference type="OrthoDB" id="2834584at2"/>
<proteinExistence type="predicted"/>
<organism evidence="2 3">
    <name type="scientific">Georgenia ruanii</name>
    <dbReference type="NCBI Taxonomy" id="348442"/>
    <lineage>
        <taxon>Bacteria</taxon>
        <taxon>Bacillati</taxon>
        <taxon>Actinomycetota</taxon>
        <taxon>Actinomycetes</taxon>
        <taxon>Micrococcales</taxon>
        <taxon>Bogoriellaceae</taxon>
        <taxon>Georgenia</taxon>
    </lineage>
</organism>
<evidence type="ECO:0000313" key="2">
    <source>
        <dbReference type="EMBL" id="MPV87403.1"/>
    </source>
</evidence>
<dbReference type="InterPro" id="IPR051049">
    <property type="entry name" value="Dienelactone_hydrolase-like"/>
</dbReference>
<dbReference type="Proteomes" id="UP000429644">
    <property type="component" value="Unassembled WGS sequence"/>
</dbReference>
<reference evidence="2 3" key="1">
    <citation type="submission" date="2019-10" db="EMBL/GenBank/DDBJ databases">
        <title>Georgenia wutianyii sp. nov. and Georgenia yuyongxinii sp. nov. isolated from plateau pika (Ochotona curzoniae) in the Qinghai-Tibet plateau of China.</title>
        <authorList>
            <person name="Tian Z."/>
        </authorList>
    </citation>
    <scope>NUCLEOTIDE SEQUENCE [LARGE SCALE GENOMIC DNA]</scope>
    <source>
        <strain evidence="2 3">JCM 15130</strain>
    </source>
</reference>
<name>A0A7J9USS6_9MICO</name>
<evidence type="ECO:0000259" key="1">
    <source>
        <dbReference type="Pfam" id="PF01738"/>
    </source>
</evidence>
<evidence type="ECO:0000313" key="3">
    <source>
        <dbReference type="Proteomes" id="UP000429644"/>
    </source>
</evidence>
<dbReference type="SUPFAM" id="SSF53474">
    <property type="entry name" value="alpha/beta-Hydrolases"/>
    <property type="match status" value="1"/>
</dbReference>
<dbReference type="EMBL" id="WHPD01000414">
    <property type="protein sequence ID" value="MPV87403.1"/>
    <property type="molecule type" value="Genomic_DNA"/>
</dbReference>
<dbReference type="PANTHER" id="PTHR46623:SF6">
    <property type="entry name" value="ALPHA_BETA-HYDROLASES SUPERFAMILY PROTEIN"/>
    <property type="match status" value="1"/>
</dbReference>
<dbReference type="InterPro" id="IPR002925">
    <property type="entry name" value="Dienelactn_hydro"/>
</dbReference>
<dbReference type="GO" id="GO:0016787">
    <property type="term" value="F:hydrolase activity"/>
    <property type="evidence" value="ECO:0007669"/>
    <property type="project" value="UniProtKB-KW"/>
</dbReference>